<dbReference type="InterPro" id="IPR017232">
    <property type="entry name" value="NtrY"/>
</dbReference>
<dbReference type="InterPro" id="IPR050398">
    <property type="entry name" value="HssS/ArlS-like"/>
</dbReference>
<dbReference type="GO" id="GO:0005886">
    <property type="term" value="C:plasma membrane"/>
    <property type="evidence" value="ECO:0007669"/>
    <property type="project" value="UniProtKB-SubCell"/>
</dbReference>
<dbReference type="CDD" id="cd00082">
    <property type="entry name" value="HisKA"/>
    <property type="match status" value="1"/>
</dbReference>
<dbReference type="AlphaFoldDB" id="C4FJB0"/>
<keyword evidence="5" id="KW-0597">Phosphoprotein</keyword>
<evidence type="ECO:0000256" key="11">
    <source>
        <dbReference type="ARBA" id="ARBA00022989"/>
    </source>
</evidence>
<feature type="domain" description="HAMP" evidence="18">
    <location>
        <begin position="277"/>
        <end position="329"/>
    </location>
</feature>
<dbReference type="Pfam" id="PF00512">
    <property type="entry name" value="HisKA"/>
    <property type="match status" value="1"/>
</dbReference>
<keyword evidence="10" id="KW-0067">ATP-binding</keyword>
<dbReference type="SMART" id="SM00304">
    <property type="entry name" value="HAMP"/>
    <property type="match status" value="1"/>
</dbReference>
<dbReference type="PRINTS" id="PR00344">
    <property type="entry name" value="BCTRLSENSOR"/>
</dbReference>
<dbReference type="GO" id="GO:0000155">
    <property type="term" value="F:phosphorelay sensor kinase activity"/>
    <property type="evidence" value="ECO:0007669"/>
    <property type="project" value="InterPro"/>
</dbReference>
<dbReference type="RefSeq" id="WP_007546384.1">
    <property type="nucleotide sequence ID" value="NZ_ABZS01000048.1"/>
</dbReference>
<evidence type="ECO:0000256" key="1">
    <source>
        <dbReference type="ARBA" id="ARBA00000085"/>
    </source>
</evidence>
<dbReference type="PROSITE" id="PS50109">
    <property type="entry name" value="HIS_KIN"/>
    <property type="match status" value="1"/>
</dbReference>
<evidence type="ECO:0000259" key="18">
    <source>
        <dbReference type="PROSITE" id="PS50885"/>
    </source>
</evidence>
<evidence type="ECO:0000256" key="5">
    <source>
        <dbReference type="ARBA" id="ARBA00022553"/>
    </source>
</evidence>
<dbReference type="SUPFAM" id="SSF55874">
    <property type="entry name" value="ATPase domain of HSP90 chaperone/DNA topoisomerase II/histidine kinase"/>
    <property type="match status" value="1"/>
</dbReference>
<keyword evidence="4" id="KW-1003">Cell membrane</keyword>
<evidence type="ECO:0000313" key="20">
    <source>
        <dbReference type="Proteomes" id="UP000005540"/>
    </source>
</evidence>
<dbReference type="SMART" id="SM00387">
    <property type="entry name" value="HATPase_c"/>
    <property type="match status" value="1"/>
</dbReference>
<organism evidence="19 20">
    <name type="scientific">Sulfurihydrogenibium yellowstonense SS-5</name>
    <dbReference type="NCBI Taxonomy" id="432331"/>
    <lineage>
        <taxon>Bacteria</taxon>
        <taxon>Pseudomonadati</taxon>
        <taxon>Aquificota</taxon>
        <taxon>Aquificia</taxon>
        <taxon>Aquificales</taxon>
        <taxon>Hydrogenothermaceae</taxon>
        <taxon>Sulfurihydrogenibium</taxon>
    </lineage>
</organism>
<evidence type="ECO:0000256" key="6">
    <source>
        <dbReference type="ARBA" id="ARBA00022679"/>
    </source>
</evidence>
<keyword evidence="8" id="KW-0547">Nucleotide-binding</keyword>
<keyword evidence="14" id="KW-0175">Coiled coil</keyword>
<dbReference type="PANTHER" id="PTHR45528:SF1">
    <property type="entry name" value="SENSOR HISTIDINE KINASE CPXA"/>
    <property type="match status" value="1"/>
</dbReference>
<comment type="caution">
    <text evidence="19">The sequence shown here is derived from an EMBL/GenBank/DDBJ whole genome shotgun (WGS) entry which is preliminary data.</text>
</comment>
<comment type="catalytic activity">
    <reaction evidence="1">
        <text>ATP + protein L-histidine = ADP + protein N-phospho-L-histidine.</text>
        <dbReference type="EC" id="2.7.13.3"/>
    </reaction>
</comment>
<evidence type="ECO:0000259" key="16">
    <source>
        <dbReference type="PROSITE" id="PS50109"/>
    </source>
</evidence>
<evidence type="ECO:0000259" key="17">
    <source>
        <dbReference type="PROSITE" id="PS50112"/>
    </source>
</evidence>
<dbReference type="OrthoDB" id="9815750at2"/>
<keyword evidence="7 15" id="KW-0812">Transmembrane</keyword>
<dbReference type="CDD" id="cd06225">
    <property type="entry name" value="HAMP"/>
    <property type="match status" value="1"/>
</dbReference>
<dbReference type="SMART" id="SM00388">
    <property type="entry name" value="HisKA"/>
    <property type="match status" value="1"/>
</dbReference>
<dbReference type="Pfam" id="PF00672">
    <property type="entry name" value="HAMP"/>
    <property type="match status" value="1"/>
</dbReference>
<dbReference type="InterPro" id="IPR000014">
    <property type="entry name" value="PAS"/>
</dbReference>
<evidence type="ECO:0000256" key="10">
    <source>
        <dbReference type="ARBA" id="ARBA00022840"/>
    </source>
</evidence>
<evidence type="ECO:0000256" key="4">
    <source>
        <dbReference type="ARBA" id="ARBA00022475"/>
    </source>
</evidence>
<accession>C4FJB0</accession>
<keyword evidence="11 15" id="KW-1133">Transmembrane helix</keyword>
<dbReference type="EMBL" id="ABZS01000048">
    <property type="protein sequence ID" value="EEP60846.1"/>
    <property type="molecule type" value="Genomic_DNA"/>
</dbReference>
<dbReference type="InterPro" id="IPR035965">
    <property type="entry name" value="PAS-like_dom_sf"/>
</dbReference>
<dbReference type="InterPro" id="IPR036890">
    <property type="entry name" value="HATPase_C_sf"/>
</dbReference>
<evidence type="ECO:0000256" key="7">
    <source>
        <dbReference type="ARBA" id="ARBA00022692"/>
    </source>
</evidence>
<dbReference type="GO" id="GO:0005524">
    <property type="term" value="F:ATP binding"/>
    <property type="evidence" value="ECO:0007669"/>
    <property type="project" value="UniProtKB-KW"/>
</dbReference>
<keyword evidence="6" id="KW-0808">Transferase</keyword>
<keyword evidence="20" id="KW-1185">Reference proteome</keyword>
<protein>
    <recommendedName>
        <fullName evidence="3">histidine kinase</fullName>
        <ecNumber evidence="3">2.7.13.3</ecNumber>
    </recommendedName>
</protein>
<dbReference type="SUPFAM" id="SSF55785">
    <property type="entry name" value="PYP-like sensor domain (PAS domain)"/>
    <property type="match status" value="1"/>
</dbReference>
<dbReference type="InterPro" id="IPR003660">
    <property type="entry name" value="HAMP_dom"/>
</dbReference>
<evidence type="ECO:0000313" key="19">
    <source>
        <dbReference type="EMBL" id="EEP60846.1"/>
    </source>
</evidence>
<comment type="subcellular location">
    <subcellularLocation>
        <location evidence="2">Cell membrane</location>
        <topology evidence="2">Multi-pass membrane protein</topology>
    </subcellularLocation>
</comment>
<dbReference type="SUPFAM" id="SSF158472">
    <property type="entry name" value="HAMP domain-like"/>
    <property type="match status" value="1"/>
</dbReference>
<feature type="transmembrane region" description="Helical" evidence="15">
    <location>
        <begin position="83"/>
        <end position="106"/>
    </location>
</feature>
<dbReference type="Gene3D" id="1.10.287.130">
    <property type="match status" value="1"/>
</dbReference>
<dbReference type="EC" id="2.7.13.3" evidence="3"/>
<dbReference type="Proteomes" id="UP000005540">
    <property type="component" value="Unassembled WGS sequence"/>
</dbReference>
<feature type="coiled-coil region" evidence="14">
    <location>
        <begin position="314"/>
        <end position="348"/>
    </location>
</feature>
<gene>
    <name evidence="19" type="ORF">SULYE_0652</name>
</gene>
<dbReference type="Gene3D" id="3.30.565.10">
    <property type="entry name" value="Histidine kinase-like ATPase, C-terminal domain"/>
    <property type="match status" value="1"/>
</dbReference>
<feature type="domain" description="Histidine kinase" evidence="16">
    <location>
        <begin position="451"/>
        <end position="655"/>
    </location>
</feature>
<evidence type="ECO:0000256" key="12">
    <source>
        <dbReference type="ARBA" id="ARBA00023012"/>
    </source>
</evidence>
<keyword evidence="13 15" id="KW-0472">Membrane</keyword>
<dbReference type="InterPro" id="IPR003594">
    <property type="entry name" value="HATPase_dom"/>
</dbReference>
<sequence>MTERENLKRNLIIFSASLFLFIVGNYYIFGKLEKVKDVLNPYVFLFILNLDLIFFIIIFAYTLRYLIKILFEEGIKGKLKIKLTLILISFVVIPSLILFTVSVSIISSATNLWFAGKVGNALGKLDEIISQNIQSNQDWLYKVYRLIDENKIDPKDAVDIFNLRTLTIYDTDGRLIQFYGKPYDKEVFDALYKDGFSVYENKIVFGGKLKANQKIILVYEFPKELLLSKEDTALILQIYNDLKNYKAPIRISYILILLTITMAVIFATVWFSRFIVNNITKPVEALVEGAKRLSEGDLNVKINLESQDEFGILIEEFNRMVERLNLLYKKLEERNAVLRKNKEYLETILNNISTGVIYSSEDGKIENINNAATFILGQDVLNFRKSDIQEFAKFLNVNLDSKKEQIIEKGGRTLIVKVSNIRDKGFVIVFDDITDIIAAQKLSMWKDVAQRIAHEIKNPLTPIKLSAERILRSWKKRNPNFDEIVENSVRIITQETDYLANLVREFNQFGNSLSGLNLQEIDLCTLLREITESYRDEKFSIYIECEGDFKIKGDLKLLKQAFINIVQNSYEEASSLKISVYKEDNKIKIIFKDNGKGVSKEDANKIFLPYYSKKPKGSGLGLSIAKEVVEKHKGKIYAVPSSEGGIFIIELSEEA</sequence>
<dbReference type="PANTHER" id="PTHR45528">
    <property type="entry name" value="SENSOR HISTIDINE KINASE CPXA"/>
    <property type="match status" value="1"/>
</dbReference>
<feature type="transmembrane region" description="Helical" evidence="15">
    <location>
        <begin position="251"/>
        <end position="271"/>
    </location>
</feature>
<reference evidence="19 20" key="1">
    <citation type="submission" date="2009-04" db="EMBL/GenBank/DDBJ databases">
        <authorList>
            <person name="Reysenbach A.-L."/>
            <person name="Heidelberg J.F."/>
            <person name="Nelson W.C."/>
        </authorList>
    </citation>
    <scope>NUCLEOTIDE SEQUENCE [LARGE SCALE GENOMIC DNA]</scope>
    <source>
        <strain evidence="19 20">SS-5</strain>
    </source>
</reference>
<dbReference type="SUPFAM" id="SSF47384">
    <property type="entry name" value="Homodimeric domain of signal transducing histidine kinase"/>
    <property type="match status" value="1"/>
</dbReference>
<evidence type="ECO:0000256" key="14">
    <source>
        <dbReference type="SAM" id="Coils"/>
    </source>
</evidence>
<evidence type="ECO:0000256" key="15">
    <source>
        <dbReference type="SAM" id="Phobius"/>
    </source>
</evidence>
<dbReference type="Gene3D" id="6.10.340.10">
    <property type="match status" value="1"/>
</dbReference>
<dbReference type="PROSITE" id="PS50112">
    <property type="entry name" value="PAS"/>
    <property type="match status" value="1"/>
</dbReference>
<dbReference type="InterPro" id="IPR004358">
    <property type="entry name" value="Sig_transdc_His_kin-like_C"/>
</dbReference>
<feature type="domain" description="PAS" evidence="17">
    <location>
        <begin position="341"/>
        <end position="377"/>
    </location>
</feature>
<evidence type="ECO:0000256" key="13">
    <source>
        <dbReference type="ARBA" id="ARBA00023136"/>
    </source>
</evidence>
<dbReference type="PIRSF" id="PIRSF037532">
    <property type="entry name" value="STHK_NtrY"/>
    <property type="match status" value="1"/>
</dbReference>
<evidence type="ECO:0000256" key="9">
    <source>
        <dbReference type="ARBA" id="ARBA00022777"/>
    </source>
</evidence>
<keyword evidence="12" id="KW-0902">Two-component regulatory system</keyword>
<dbReference type="InterPro" id="IPR005467">
    <property type="entry name" value="His_kinase_dom"/>
</dbReference>
<feature type="transmembrane region" description="Helical" evidence="15">
    <location>
        <begin position="12"/>
        <end position="29"/>
    </location>
</feature>
<dbReference type="PROSITE" id="PS50885">
    <property type="entry name" value="HAMP"/>
    <property type="match status" value="1"/>
</dbReference>
<proteinExistence type="predicted"/>
<dbReference type="Pfam" id="PF02518">
    <property type="entry name" value="HATPase_c"/>
    <property type="match status" value="1"/>
</dbReference>
<feature type="transmembrane region" description="Helical" evidence="15">
    <location>
        <begin position="41"/>
        <end position="63"/>
    </location>
</feature>
<evidence type="ECO:0000256" key="3">
    <source>
        <dbReference type="ARBA" id="ARBA00012438"/>
    </source>
</evidence>
<dbReference type="InterPro" id="IPR036097">
    <property type="entry name" value="HisK_dim/P_sf"/>
</dbReference>
<evidence type="ECO:0000256" key="8">
    <source>
        <dbReference type="ARBA" id="ARBA00022741"/>
    </source>
</evidence>
<dbReference type="Gene3D" id="3.30.450.20">
    <property type="entry name" value="PAS domain"/>
    <property type="match status" value="1"/>
</dbReference>
<name>C4FJB0_9AQUI</name>
<evidence type="ECO:0000256" key="2">
    <source>
        <dbReference type="ARBA" id="ARBA00004651"/>
    </source>
</evidence>
<dbReference type="InterPro" id="IPR003661">
    <property type="entry name" value="HisK_dim/P_dom"/>
</dbReference>
<keyword evidence="9 19" id="KW-0418">Kinase</keyword>